<dbReference type="InterPro" id="IPR006900">
    <property type="entry name" value="Sec23/24_helical_dom"/>
</dbReference>
<organism evidence="15 16">
    <name type="scientific">Penstemon davidsonii</name>
    <dbReference type="NCBI Taxonomy" id="160366"/>
    <lineage>
        <taxon>Eukaryota</taxon>
        <taxon>Viridiplantae</taxon>
        <taxon>Streptophyta</taxon>
        <taxon>Embryophyta</taxon>
        <taxon>Tracheophyta</taxon>
        <taxon>Spermatophyta</taxon>
        <taxon>Magnoliopsida</taxon>
        <taxon>eudicotyledons</taxon>
        <taxon>Gunneridae</taxon>
        <taxon>Pentapetalae</taxon>
        <taxon>asterids</taxon>
        <taxon>lamiids</taxon>
        <taxon>Lamiales</taxon>
        <taxon>Plantaginaceae</taxon>
        <taxon>Cheloneae</taxon>
        <taxon>Penstemon</taxon>
    </lineage>
</organism>
<dbReference type="InterPro" id="IPR029063">
    <property type="entry name" value="SAM-dependent_MTases_sf"/>
</dbReference>
<dbReference type="InterPro" id="IPR050550">
    <property type="entry name" value="SEC23_SEC24_subfamily"/>
</dbReference>
<keyword evidence="5" id="KW-0813">Transport</keyword>
<dbReference type="Gene3D" id="3.40.20.10">
    <property type="entry name" value="Severin"/>
    <property type="match status" value="1"/>
</dbReference>
<dbReference type="SUPFAM" id="SSF81811">
    <property type="entry name" value="Helical domain of Sec23/24"/>
    <property type="match status" value="1"/>
</dbReference>
<dbReference type="InterPro" id="IPR012990">
    <property type="entry name" value="Beta-sandwich_Sec23_24"/>
</dbReference>
<dbReference type="InterPro" id="IPR029006">
    <property type="entry name" value="ADF-H/Gelsolin-like_dom_sf"/>
</dbReference>
<keyword evidence="12" id="KW-0489">Methyltransferase</keyword>
<dbReference type="PROSITE" id="PS51734">
    <property type="entry name" value="SAM_MPBQ_MSBQ_MT"/>
    <property type="match status" value="1"/>
</dbReference>
<dbReference type="Gene3D" id="2.30.30.380">
    <property type="entry name" value="Zn-finger domain of Sec23/24"/>
    <property type="match status" value="1"/>
</dbReference>
<dbReference type="CDD" id="cd02440">
    <property type="entry name" value="AdoMet_MTases"/>
    <property type="match status" value="1"/>
</dbReference>
<dbReference type="InterPro" id="IPR036465">
    <property type="entry name" value="vWFA_dom_sf"/>
</dbReference>
<evidence type="ECO:0000256" key="8">
    <source>
        <dbReference type="ARBA" id="ARBA00022892"/>
    </source>
</evidence>
<feature type="region of interest" description="SAM motif III" evidence="12">
    <location>
        <begin position="210"/>
        <end position="223"/>
    </location>
</feature>
<evidence type="ECO:0000256" key="10">
    <source>
        <dbReference type="ARBA" id="ARBA00023034"/>
    </source>
</evidence>
<evidence type="ECO:0000256" key="5">
    <source>
        <dbReference type="ARBA" id="ARBA00022448"/>
    </source>
</evidence>
<dbReference type="Gene3D" id="1.20.120.730">
    <property type="entry name" value="Sec23/Sec24 helical domain"/>
    <property type="match status" value="1"/>
</dbReference>
<dbReference type="EMBL" id="JAYDYQ010002534">
    <property type="protein sequence ID" value="KAK4482299.1"/>
    <property type="molecule type" value="Genomic_DNA"/>
</dbReference>
<dbReference type="Pfam" id="PF04810">
    <property type="entry name" value="zf-Sec23_Sec24"/>
    <property type="match status" value="1"/>
</dbReference>
<feature type="domain" description="MPBQ/MBSQ family SAM-binding methyltransferase profile" evidence="14">
    <location>
        <begin position="75"/>
        <end position="284"/>
    </location>
</feature>
<dbReference type="InterPro" id="IPR036180">
    <property type="entry name" value="Gelsolin-like_dom_sf"/>
</dbReference>
<dbReference type="SUPFAM" id="SSF82919">
    <property type="entry name" value="Zn-finger domain of Sec23/24"/>
    <property type="match status" value="1"/>
</dbReference>
<dbReference type="SUPFAM" id="SSF81995">
    <property type="entry name" value="beta-sandwich domain of Sec23/24"/>
    <property type="match status" value="1"/>
</dbReference>
<keyword evidence="8" id="KW-0931">ER-Golgi transport</keyword>
<dbReference type="Gene3D" id="3.40.50.410">
    <property type="entry name" value="von Willebrand factor, type A domain"/>
    <property type="match status" value="2"/>
</dbReference>
<reference evidence="15 16" key="1">
    <citation type="journal article" date="2023" name="bioRxiv">
        <title>Genome report: Whole genome sequence and annotation of Penstemon davidsonii.</title>
        <authorList>
            <person name="Ostevik K.L."/>
            <person name="Alabady M."/>
            <person name="Zhang M."/>
            <person name="Rausher M.D."/>
        </authorList>
    </citation>
    <scope>NUCLEOTIDE SEQUENCE [LARGE SCALE GENOMIC DNA]</scope>
    <source>
        <strain evidence="15">DNT005</strain>
        <tissue evidence="15">Whole leaf</tissue>
    </source>
</reference>
<evidence type="ECO:0000313" key="15">
    <source>
        <dbReference type="EMBL" id="KAK4482299.1"/>
    </source>
</evidence>
<evidence type="ECO:0000256" key="12">
    <source>
        <dbReference type="PROSITE-ProRule" id="PRU01069"/>
    </source>
</evidence>
<dbReference type="Pfam" id="PF08033">
    <property type="entry name" value="Sec23_BS"/>
    <property type="match status" value="1"/>
</dbReference>
<feature type="region of interest" description="Disordered" evidence="13">
    <location>
        <begin position="403"/>
        <end position="567"/>
    </location>
</feature>
<dbReference type="Pfam" id="PF00626">
    <property type="entry name" value="Gelsolin"/>
    <property type="match status" value="1"/>
</dbReference>
<dbReference type="SUPFAM" id="SSF82754">
    <property type="entry name" value="C-terminal, gelsolin-like domain of Sec23/24"/>
    <property type="match status" value="1"/>
</dbReference>
<accession>A0ABR0CZ21</accession>
<keyword evidence="12" id="KW-0808">Transferase</keyword>
<keyword evidence="11" id="KW-0472">Membrane</keyword>
<feature type="compositionally biased region" description="Pro residues" evidence="13">
    <location>
        <begin position="442"/>
        <end position="453"/>
    </location>
</feature>
<sequence>MASSLLNGAENLTLIRNIIPSPKGLGFLRSDLNGIKFSNLKSVSHAKISIKSTKHRITHIPKCSISTSRPASQLRFIQHKKEAFWFYRFLSIVYDHVINPGHWTEDMRDDALEPADLNSLDLTVVDVGGGTGFTTLGIVKHVDAKNVTILDQSPHQLAKAKEKEPLKECKIIEGDAEDLPFETDYADRYVSAGSIEYWPDPQRGIKEAYRVIKLGGKACLIGPVHPTFWLSRFFADAWMLFPKEEEYIDWFEKAGFKDVQLKRIGPKWYRGVRRHGLIMGCSVTGVKPASGDSPLQLGPKEEDVSKPVNPVVFFMRFLLGAMAATYYVLVPIYMWLKDQIVPKEVSCYQGDQALVKIFMGTEDPNRPNYTLRPAATPFAALQSTTPFLSSGPVVRSEASAFRSAPPASSHSTIPPLSSGPFVASESPAFRPPPPGRSNELVGPPPPSSSPYGPPTAGFQRFPTPPPPMPSTGQLHPPRASLAGGPVVPPPTISPGGPVSLISQHQHPSIPMGSPPQSIKTGQSNPNILPPADQPFSHPRPNVQPSSSPPMRPSYATARGTIQPSFPAHTNTQMNSVAQAPPVQPGSFQLQQGGYAPAAPPTSFLAQQRGHMPAPSTTPSGLHFGSQMQHHGVAPPIATSQSLAEDFSSLSVGSVPGSFDTGLDVASLPRPLDGDVEPMSLAEMYPMNCSSRFLRLTTSAIPNSQSLASRWHLHLGAVVCPLAEAPAGEEVPIVNFSTTGIVRCRRCRTYVNPYVTFTDNGRKWNCNICSSLNDVPSDYFAPVDATGRRVDLDQRPELTKGSVDFIAPAEYMVRPPMPPLFFFLIDVSISAVKSGMLESSLMQPQMMVVSDLDAIFLPLPDDLLVNLSESRNVVDAFLDSLPSMFQENMNVESAFGPALQAAFMVMSQLGGKLLIFQNTLPSLGVGRLRLRGDDIRVYGTDKEHTIRVPEDPFYKRMAADFTKYQMAVNVYAFSDKYTDIATLGTLAKYTGGQVYYYPNFQSGIHKDKFRHELARDLTRETAWESVMRIRCGKGVRFTSYHGNFMLRSTDLLALPAVDCDKAYAAQLSLEETLLTTQTVYFQVALLVHTAAAPVVANLGEMYRLADTGAIISLFSRLAIEKTLSYKLEDARSAVQLRIVKALREYRNLYSVQHRLSGRMIYPESLKYLPMYGLALCKSIPLRGGYADAQLDERCAAGYTMMALPVKKLLKLLYPSMVRVDDSLVNTDHFDEIAKRLPLTAESLDTRGLYVFDDGFRFVIWFGRTISPDIARNLLGEDFAADYSKVSLAEGENEMSRKLMKILNKFRETDPSYFQLCHVVRQGEQPREGFFLLTNLVEDQTGGANGYADWILQLSRQVQQIA</sequence>
<proteinExistence type="inferred from homology"/>
<comment type="subcellular location">
    <subcellularLocation>
        <location evidence="2">Cytoplasm</location>
    </subcellularLocation>
    <subcellularLocation>
        <location evidence="3">Endoplasmic reticulum membrane</location>
    </subcellularLocation>
    <subcellularLocation>
        <location evidence="1">Golgi apparatus membrane</location>
    </subcellularLocation>
</comment>
<protein>
    <recommendedName>
        <fullName evidence="14">MPBQ/MBSQ family SAM-binding methyltransferase profile domain-containing protein</fullName>
    </recommendedName>
</protein>
<dbReference type="InterPro" id="IPR006896">
    <property type="entry name" value="Sec23/24_trunk_dom"/>
</dbReference>
<evidence type="ECO:0000256" key="9">
    <source>
        <dbReference type="ARBA" id="ARBA00022927"/>
    </source>
</evidence>
<dbReference type="Pfam" id="PF04811">
    <property type="entry name" value="Sec23_trunk"/>
    <property type="match status" value="1"/>
</dbReference>
<name>A0ABR0CZ21_9LAMI</name>
<dbReference type="PANTHER" id="PTHR13803">
    <property type="entry name" value="SEC24-RELATED PROTEIN"/>
    <property type="match status" value="1"/>
</dbReference>
<dbReference type="Proteomes" id="UP001291926">
    <property type="component" value="Unassembled WGS sequence"/>
</dbReference>
<evidence type="ECO:0000256" key="6">
    <source>
        <dbReference type="ARBA" id="ARBA00022490"/>
    </source>
</evidence>
<evidence type="ECO:0000256" key="2">
    <source>
        <dbReference type="ARBA" id="ARBA00004496"/>
    </source>
</evidence>
<feature type="region of interest" description="SAM motif II" evidence="12">
    <location>
        <begin position="169"/>
        <end position="182"/>
    </location>
</feature>
<evidence type="ECO:0000256" key="4">
    <source>
        <dbReference type="ARBA" id="ARBA00008334"/>
    </source>
</evidence>
<keyword evidence="9" id="KW-0653">Protein transport</keyword>
<comment type="similarity">
    <text evidence="12">Belongs to the class I-like SAM-binding methyltransferase superfamily. MPBQ/MBSQ MT family.</text>
</comment>
<dbReference type="Gene3D" id="3.40.50.150">
    <property type="entry name" value="Vaccinia Virus protein VP39"/>
    <property type="match status" value="1"/>
</dbReference>
<dbReference type="Pfam" id="PF08241">
    <property type="entry name" value="Methyltransf_11"/>
    <property type="match status" value="1"/>
</dbReference>
<keyword evidence="6" id="KW-0963">Cytoplasm</keyword>
<dbReference type="Pfam" id="PF04815">
    <property type="entry name" value="Sec23_helical"/>
    <property type="match status" value="1"/>
</dbReference>
<keyword evidence="12" id="KW-0949">S-adenosyl-L-methionine</keyword>
<evidence type="ECO:0000256" key="11">
    <source>
        <dbReference type="ARBA" id="ARBA00023136"/>
    </source>
</evidence>
<feature type="compositionally biased region" description="Polar residues" evidence="13">
    <location>
        <begin position="514"/>
        <end position="526"/>
    </location>
</feature>
<evidence type="ECO:0000256" key="1">
    <source>
        <dbReference type="ARBA" id="ARBA00004394"/>
    </source>
</evidence>
<evidence type="ECO:0000256" key="13">
    <source>
        <dbReference type="SAM" id="MobiDB-lite"/>
    </source>
</evidence>
<keyword evidence="16" id="KW-1185">Reference proteome</keyword>
<dbReference type="PANTHER" id="PTHR13803:SF39">
    <property type="entry name" value="SECRETORY 24AB, ISOFORM A"/>
    <property type="match status" value="1"/>
</dbReference>
<dbReference type="Gene3D" id="2.60.40.1670">
    <property type="entry name" value="beta-sandwich domain of Sec23/24"/>
    <property type="match status" value="2"/>
</dbReference>
<dbReference type="InterPro" id="IPR013216">
    <property type="entry name" value="Methyltransf_11"/>
</dbReference>
<dbReference type="SUPFAM" id="SSF53335">
    <property type="entry name" value="S-adenosyl-L-methionine-dependent methyltransferases"/>
    <property type="match status" value="1"/>
</dbReference>
<dbReference type="InterPro" id="IPR036175">
    <property type="entry name" value="Sec23/24_helical_dom_sf"/>
</dbReference>
<dbReference type="InterPro" id="IPR006895">
    <property type="entry name" value="Znf_Sec23_Sec24"/>
</dbReference>
<keyword evidence="7" id="KW-0256">Endoplasmic reticulum</keyword>
<feature type="region of interest" description="Disordered" evidence="13">
    <location>
        <begin position="591"/>
        <end position="631"/>
    </location>
</feature>
<comment type="similarity">
    <text evidence="4">Belongs to the SEC23/SEC24 family. SEC24 subfamily.</text>
</comment>
<keyword evidence="10" id="KW-0333">Golgi apparatus</keyword>
<evidence type="ECO:0000259" key="14">
    <source>
        <dbReference type="PROSITE" id="PS51734"/>
    </source>
</evidence>
<evidence type="ECO:0000256" key="7">
    <source>
        <dbReference type="ARBA" id="ARBA00022824"/>
    </source>
</evidence>
<dbReference type="InterPro" id="IPR007123">
    <property type="entry name" value="Gelsolin-like_dom"/>
</dbReference>
<feature type="region of interest" description="SAM motif I" evidence="12">
    <location>
        <begin position="124"/>
        <end position="133"/>
    </location>
</feature>
<comment type="caution">
    <text evidence="15">The sequence shown here is derived from an EMBL/GenBank/DDBJ whole genome shotgun (WGS) entry which is preliminary data.</text>
</comment>
<evidence type="ECO:0000313" key="16">
    <source>
        <dbReference type="Proteomes" id="UP001291926"/>
    </source>
</evidence>
<evidence type="ECO:0000256" key="3">
    <source>
        <dbReference type="ARBA" id="ARBA00004586"/>
    </source>
</evidence>
<gene>
    <name evidence="15" type="ORF">RD792_009452</name>
</gene>
<dbReference type="InterPro" id="IPR036174">
    <property type="entry name" value="Znf_Sec23_Sec24_sf"/>
</dbReference>
<dbReference type="InterPro" id="IPR031164">
    <property type="entry name" value="SAM_MPBQ_MSBQ_MT"/>
</dbReference>
<dbReference type="SUPFAM" id="SSF53300">
    <property type="entry name" value="vWA-like"/>
    <property type="match status" value="1"/>
</dbReference>